<feature type="domain" description="Endonuclease/exonuclease/phosphatase" evidence="3">
    <location>
        <begin position="471"/>
        <end position="582"/>
    </location>
</feature>
<organism evidence="4">
    <name type="scientific">Dermatophagoides farinae</name>
    <name type="common">American house dust mite</name>
    <dbReference type="NCBI Taxonomy" id="6954"/>
    <lineage>
        <taxon>Eukaryota</taxon>
        <taxon>Metazoa</taxon>
        <taxon>Ecdysozoa</taxon>
        <taxon>Arthropoda</taxon>
        <taxon>Chelicerata</taxon>
        <taxon>Arachnida</taxon>
        <taxon>Acari</taxon>
        <taxon>Acariformes</taxon>
        <taxon>Sarcoptiformes</taxon>
        <taxon>Astigmata</taxon>
        <taxon>Psoroptidia</taxon>
        <taxon>Analgoidea</taxon>
        <taxon>Pyroglyphidae</taxon>
        <taxon>Dermatophagoidinae</taxon>
        <taxon>Dermatophagoides</taxon>
    </lineage>
</organism>
<gene>
    <name evidence="4" type="ORF">HUG17_5490</name>
</gene>
<reference evidence="4" key="2">
    <citation type="journal article" date="2021" name="World Allergy Organ. J.">
        <title>Chromosome-level assembly of Dermatophagoides farinae genome and transcriptome reveals two novel allergens Der f 37 and Der f 39.</title>
        <authorList>
            <person name="Chen J."/>
            <person name="Cai Z."/>
            <person name="Fan D."/>
            <person name="Hu J."/>
            <person name="Hou Y."/>
            <person name="He Y."/>
            <person name="Zhang Z."/>
            <person name="Zhao Z."/>
            <person name="Gao P."/>
            <person name="Hu W."/>
            <person name="Sun J."/>
            <person name="Li J."/>
            <person name="Ji K."/>
        </authorList>
    </citation>
    <scope>NUCLEOTIDE SEQUENCE</scope>
    <source>
        <strain evidence="4">JKM2019</strain>
    </source>
</reference>
<sequence length="1157" mass="133554">MSKKRKNNNTNKTVASDSESDSRPVKIIKSTDEIMDQIIDDPDKIYDLNFVESFDIIHKCCNLQDKRSLAKYSDVIETAAENMKLLYNELLSKVENYDVETKNILIEIKNKLNSPTPYNVVAAKQSMHSSINVKTKSSELALFIKAKPGVANCDINSKVNQTLSDGNIIKIPNTNDLDTLIDYFKKQDQINQIADVYVPKPLDPTIVLKKVSKFTRQEDIPNVLANVNEQLKDMQSEIKVLFEYRSNLHFRDIVLRVSPKVFDSISNLDYLYTDLEAIHFQHRVFVRQCKYCFQFNSHKSTDCPRKNIPICADCGMEGAHQCSKVNKCANCVNFFKNNAQQSLLCHRPNHEACPLYKKQIERVIQITAFKPVNVPAILQQNLRKSPTAHNELRQSIMQNIPDILALQEPYVFKNRVPFPLSSRMFHSNMLDNVIYCSIIILNKSLIVKKLDNFTNSFATAILIQTKLSSLVFVNIYLHSNIFCDIHQNYFTSILSTYSNLPFIFCGDFNARNPYWNDSTTNRNGYKFKEVITSHNLIVLNDKSKTCRNASIIDLTITNSKAYSYITNWNVTRLTEISDHETINFNISSPNDEFGRHYIKSTWKFVENNMQNFVDNINPDKIQELNLLINNCHDSFDIDLVISKLSKIYIEAAYLSLPVRKSSSFPKKFSWWTPNLEAQKRHFHYIKNLYYRRDPRVSEDEYKIIRNNYTRSIRLAKRESFRSFLEDAESNTHYGNTFKLIKSLLNKVNNQIPMIDQVSTSSKPVVMNQMLNALFPDDVTSNDNMVARNIRNHHFNFNNLISTTFSFDDLILCINNLNSKKAPGLDHITNNMIKSSAELLAPSILLIFNKCLQVNYFPNSWKTATVRILAKPNKSNYHDVKSYRPISLLSNFAKIFERLLNKKLYSHFENFIHPEQHGFVKNKSTITALESIINTSLSRKSSYKTAIIAIDIASAFDKAWWPAILYELDKHDVPSDLIKLMSSYLTNSSIIELTGKIKTCIEYVENWCDNRKLSINHSKTNILYLFNNSKPIINLNNGTSIHPCDTMKILGLTFGNHRHRNKLNFTPHILNTTNKIQRISNILFALIGNTWGISHKKRVNLYKGMIRPAIMYGYQIWGDKLIVKTKNKLNSIQHHILLKSIYAYQTVSCNIVYSRQGC</sequence>
<dbReference type="EMBL" id="SDOV01000004">
    <property type="protein sequence ID" value="KAH7642445.1"/>
    <property type="molecule type" value="Genomic_DNA"/>
</dbReference>
<dbReference type="InterPro" id="IPR005135">
    <property type="entry name" value="Endo/exonuclease/phosphatase"/>
</dbReference>
<dbReference type="GO" id="GO:0071897">
    <property type="term" value="P:DNA biosynthetic process"/>
    <property type="evidence" value="ECO:0007669"/>
    <property type="project" value="UniProtKB-ARBA"/>
</dbReference>
<accession>A0A9D4SIG8</accession>
<dbReference type="InterPro" id="IPR036691">
    <property type="entry name" value="Endo/exonu/phosph_ase_sf"/>
</dbReference>
<dbReference type="GO" id="GO:0003824">
    <property type="term" value="F:catalytic activity"/>
    <property type="evidence" value="ECO:0007669"/>
    <property type="project" value="InterPro"/>
</dbReference>
<name>A0A9D4SIG8_DERFA</name>
<evidence type="ECO:0000313" key="4">
    <source>
        <dbReference type="EMBL" id="KAH7642445.1"/>
    </source>
</evidence>
<dbReference type="Pfam" id="PF00078">
    <property type="entry name" value="RVT_1"/>
    <property type="match status" value="1"/>
</dbReference>
<evidence type="ECO:0008006" key="5">
    <source>
        <dbReference type="Google" id="ProtNLM"/>
    </source>
</evidence>
<dbReference type="Pfam" id="PF14529">
    <property type="entry name" value="Exo_endo_phos_2"/>
    <property type="match status" value="1"/>
</dbReference>
<evidence type="ECO:0000259" key="3">
    <source>
        <dbReference type="Pfam" id="PF14529"/>
    </source>
</evidence>
<dbReference type="AlphaFoldDB" id="A0A9D4SIG8"/>
<dbReference type="Proteomes" id="UP000828236">
    <property type="component" value="Unassembled WGS sequence"/>
</dbReference>
<reference evidence="4" key="1">
    <citation type="submission" date="2020-06" db="EMBL/GenBank/DDBJ databases">
        <authorList>
            <person name="Ji K."/>
            <person name="Li J."/>
        </authorList>
    </citation>
    <scope>NUCLEOTIDE SEQUENCE</scope>
    <source>
        <strain evidence="4">JKM2019</strain>
        <tissue evidence="4">Whole body</tissue>
    </source>
</reference>
<evidence type="ECO:0000259" key="2">
    <source>
        <dbReference type="Pfam" id="PF00078"/>
    </source>
</evidence>
<dbReference type="Gene3D" id="3.60.10.10">
    <property type="entry name" value="Endonuclease/exonuclease/phosphatase"/>
    <property type="match status" value="1"/>
</dbReference>
<dbReference type="InterPro" id="IPR000477">
    <property type="entry name" value="RT_dom"/>
</dbReference>
<evidence type="ECO:0000256" key="1">
    <source>
        <dbReference type="SAM" id="MobiDB-lite"/>
    </source>
</evidence>
<protein>
    <recommendedName>
        <fullName evidence="5">Reverse transcriptase domain-containing protein</fullName>
    </recommendedName>
</protein>
<feature type="domain" description="Reverse transcriptase" evidence="2">
    <location>
        <begin position="874"/>
        <end position="984"/>
    </location>
</feature>
<dbReference type="SUPFAM" id="SSF56219">
    <property type="entry name" value="DNase I-like"/>
    <property type="match status" value="1"/>
</dbReference>
<dbReference type="SUPFAM" id="SSF56672">
    <property type="entry name" value="DNA/RNA polymerases"/>
    <property type="match status" value="1"/>
</dbReference>
<dbReference type="PANTHER" id="PTHR19446">
    <property type="entry name" value="REVERSE TRANSCRIPTASES"/>
    <property type="match status" value="1"/>
</dbReference>
<comment type="caution">
    <text evidence="4">The sequence shown here is derived from an EMBL/GenBank/DDBJ whole genome shotgun (WGS) entry which is preliminary data.</text>
</comment>
<feature type="region of interest" description="Disordered" evidence="1">
    <location>
        <begin position="1"/>
        <end position="23"/>
    </location>
</feature>
<proteinExistence type="predicted"/>
<dbReference type="InterPro" id="IPR043502">
    <property type="entry name" value="DNA/RNA_pol_sf"/>
</dbReference>